<dbReference type="InterPro" id="IPR036259">
    <property type="entry name" value="MFS_trans_sf"/>
</dbReference>
<keyword evidence="1" id="KW-0812">Transmembrane</keyword>
<feature type="transmembrane region" description="Helical" evidence="1">
    <location>
        <begin position="106"/>
        <end position="128"/>
    </location>
</feature>
<dbReference type="Gene3D" id="1.20.1250.20">
    <property type="entry name" value="MFS general substrate transporter like domains"/>
    <property type="match status" value="1"/>
</dbReference>
<evidence type="ECO:0000313" key="3">
    <source>
        <dbReference type="Proteomes" id="UP000463857"/>
    </source>
</evidence>
<reference evidence="2 3" key="1">
    <citation type="journal article" date="2018" name="Int. J. Syst. Evol. Microbiol.">
        <title>Epidermidibacterium keratini gen. nov., sp. nov., a member of the family Sporichthyaceae, isolated from keratin epidermis.</title>
        <authorList>
            <person name="Lee D.G."/>
            <person name="Trujillo M.E."/>
            <person name="Kang S."/>
            <person name="Nam J.J."/>
            <person name="Kim Y.J."/>
        </authorList>
    </citation>
    <scope>NUCLEOTIDE SEQUENCE [LARGE SCALE GENOMIC DNA]</scope>
    <source>
        <strain evidence="2 3">EPI-7</strain>
    </source>
</reference>
<dbReference type="Pfam" id="PF07690">
    <property type="entry name" value="MFS_1"/>
    <property type="match status" value="1"/>
</dbReference>
<protein>
    <submittedName>
        <fullName evidence="2">MFS transporter</fullName>
    </submittedName>
</protein>
<feature type="transmembrane region" description="Helical" evidence="1">
    <location>
        <begin position="82"/>
        <end position="100"/>
    </location>
</feature>
<dbReference type="OrthoDB" id="5317164at2"/>
<feature type="transmembrane region" description="Helical" evidence="1">
    <location>
        <begin position="140"/>
        <end position="161"/>
    </location>
</feature>
<feature type="transmembrane region" description="Helical" evidence="1">
    <location>
        <begin position="49"/>
        <end position="70"/>
    </location>
</feature>
<feature type="transmembrane region" description="Helical" evidence="1">
    <location>
        <begin position="351"/>
        <end position="374"/>
    </location>
</feature>
<feature type="transmembrane region" description="Helical" evidence="1">
    <location>
        <begin position="261"/>
        <end position="281"/>
    </location>
</feature>
<keyword evidence="3" id="KW-1185">Reference proteome</keyword>
<feature type="transmembrane region" description="Helical" evidence="1">
    <location>
        <begin position="293"/>
        <end position="312"/>
    </location>
</feature>
<dbReference type="RefSeq" id="WP_159545536.1">
    <property type="nucleotide sequence ID" value="NZ_CP047156.1"/>
</dbReference>
<evidence type="ECO:0000313" key="2">
    <source>
        <dbReference type="EMBL" id="QHC00747.1"/>
    </source>
</evidence>
<evidence type="ECO:0000256" key="1">
    <source>
        <dbReference type="SAM" id="Phobius"/>
    </source>
</evidence>
<accession>A0A7L4YQB9</accession>
<keyword evidence="1" id="KW-0472">Membrane</keyword>
<feature type="transmembrane region" description="Helical" evidence="1">
    <location>
        <begin position="228"/>
        <end position="249"/>
    </location>
</feature>
<keyword evidence="1" id="KW-1133">Transmembrane helix</keyword>
<dbReference type="Proteomes" id="UP000463857">
    <property type="component" value="Chromosome"/>
</dbReference>
<proteinExistence type="predicted"/>
<dbReference type="PANTHER" id="PTHR23523:SF2">
    <property type="entry name" value="2-NITROIMIDAZOLE TRANSPORTER"/>
    <property type="match status" value="1"/>
</dbReference>
<feature type="transmembrane region" description="Helical" evidence="1">
    <location>
        <begin position="380"/>
        <end position="402"/>
    </location>
</feature>
<organism evidence="2 3">
    <name type="scientific">Epidermidibacterium keratini</name>
    <dbReference type="NCBI Taxonomy" id="1891644"/>
    <lineage>
        <taxon>Bacteria</taxon>
        <taxon>Bacillati</taxon>
        <taxon>Actinomycetota</taxon>
        <taxon>Actinomycetes</taxon>
        <taxon>Sporichthyales</taxon>
        <taxon>Sporichthyaceae</taxon>
        <taxon>Epidermidibacterium</taxon>
    </lineage>
</organism>
<dbReference type="SUPFAM" id="SSF103473">
    <property type="entry name" value="MFS general substrate transporter"/>
    <property type="match status" value="1"/>
</dbReference>
<dbReference type="InterPro" id="IPR011701">
    <property type="entry name" value="MFS"/>
</dbReference>
<dbReference type="GO" id="GO:0022857">
    <property type="term" value="F:transmembrane transporter activity"/>
    <property type="evidence" value="ECO:0007669"/>
    <property type="project" value="InterPro"/>
</dbReference>
<feature type="transmembrane region" description="Helical" evidence="1">
    <location>
        <begin position="318"/>
        <end position="339"/>
    </location>
</feature>
<name>A0A7L4YQB9_9ACTN</name>
<dbReference type="PANTHER" id="PTHR23523">
    <property type="match status" value="1"/>
</dbReference>
<feature type="transmembrane region" description="Helical" evidence="1">
    <location>
        <begin position="173"/>
        <end position="191"/>
    </location>
</feature>
<dbReference type="AlphaFoldDB" id="A0A7L4YQB9"/>
<dbReference type="EMBL" id="CP047156">
    <property type="protein sequence ID" value="QHC00747.1"/>
    <property type="molecule type" value="Genomic_DNA"/>
</dbReference>
<sequence>MSVQSIRRTALPLWIAAVAVLILAANLRVAVNAVGATLPEMRASLGMSGAAAGLLTALPPFCFGVMGLAGPSLARRIGLERTALLSAVVLTIGQLGRAILPGQVWVLAGSTVALAAIALANVVMPSLIRKLFPERMAAMTTAYTAIMTLFAAFTSFVTLPIQSAFGADYRLGLGMWAIVSLLAVLPWLPAIRSNPFGAASPTQPVDDIEAPPPARRIRLAELARVPKAWLLAILFGTQSLQAYIVFGWLTTLLHDTGLSAQAASAQVGVVSLAATVATLFAPAMIGRLRKPATVTWVLTAAYAGGYLGLLIAPTSATVLWSILIGIGQAFFPIGMYLVNLRAKTHEGVLSLSTFMQCIGYVYAGTALFALGTIHGSSTNWSGVIIFVLGLCVIQQACALVGIRHWSIEDELAARDRSSV</sequence>
<dbReference type="KEGG" id="eke:EK0264_10905"/>
<dbReference type="InterPro" id="IPR052524">
    <property type="entry name" value="MFS_Cyanate_Porter"/>
</dbReference>
<dbReference type="InParanoid" id="A0A7L4YQB9"/>
<gene>
    <name evidence="2" type="ORF">EK0264_10905</name>
</gene>